<dbReference type="OrthoDB" id="5181100at2"/>
<keyword evidence="3" id="KW-1185">Reference proteome</keyword>
<reference evidence="2 3" key="1">
    <citation type="submission" date="2012-08" db="EMBL/GenBank/DDBJ databases">
        <title>Whole genome shotgun sequence of Kineosphaera limosa NBRC 100340.</title>
        <authorList>
            <person name="Yoshida I."/>
            <person name="Isaki S."/>
            <person name="Hosoyama A."/>
            <person name="Tsuchikane K."/>
            <person name="Katsumata H."/>
            <person name="Ando Y."/>
            <person name="Ohji S."/>
            <person name="Hamada M."/>
            <person name="Tamura T."/>
            <person name="Yamazoe A."/>
            <person name="Yamazaki S."/>
            <person name="Fujita N."/>
        </authorList>
    </citation>
    <scope>NUCLEOTIDE SEQUENCE [LARGE SCALE GENOMIC DNA]</scope>
    <source>
        <strain evidence="2 3">NBRC 100340</strain>
    </source>
</reference>
<organism evidence="2 3">
    <name type="scientific">Kineosphaera limosa NBRC 100340</name>
    <dbReference type="NCBI Taxonomy" id="1184609"/>
    <lineage>
        <taxon>Bacteria</taxon>
        <taxon>Bacillati</taxon>
        <taxon>Actinomycetota</taxon>
        <taxon>Actinomycetes</taxon>
        <taxon>Micrococcales</taxon>
        <taxon>Dermatophilaceae</taxon>
        <taxon>Kineosphaera</taxon>
    </lineage>
</organism>
<dbReference type="PANTHER" id="PTHR35333">
    <property type="entry name" value="BETA-LACTAMASE"/>
    <property type="match status" value="1"/>
</dbReference>
<dbReference type="PANTHER" id="PTHR35333:SF3">
    <property type="entry name" value="BETA-LACTAMASE-TYPE TRANSPEPTIDASE FOLD CONTAINING PROTEIN"/>
    <property type="match status" value="1"/>
</dbReference>
<dbReference type="GO" id="GO:0030655">
    <property type="term" value="P:beta-lactam antibiotic catabolic process"/>
    <property type="evidence" value="ECO:0007669"/>
    <property type="project" value="InterPro"/>
</dbReference>
<dbReference type="InterPro" id="IPR045155">
    <property type="entry name" value="Beta-lactam_cat"/>
</dbReference>
<dbReference type="Pfam" id="PF13354">
    <property type="entry name" value="Beta-lactamase2"/>
    <property type="match status" value="1"/>
</dbReference>
<dbReference type="Proteomes" id="UP000008366">
    <property type="component" value="Unassembled WGS sequence"/>
</dbReference>
<evidence type="ECO:0000313" key="2">
    <source>
        <dbReference type="EMBL" id="GAB96092.1"/>
    </source>
</evidence>
<dbReference type="GO" id="GO:0046677">
    <property type="term" value="P:response to antibiotic"/>
    <property type="evidence" value="ECO:0007669"/>
    <property type="project" value="InterPro"/>
</dbReference>
<dbReference type="AlphaFoldDB" id="K6WVF0"/>
<gene>
    <name evidence="2" type="ORF">KILIM_031_00640</name>
</gene>
<dbReference type="SUPFAM" id="SSF56601">
    <property type="entry name" value="beta-lactamase/transpeptidase-like"/>
    <property type="match status" value="1"/>
</dbReference>
<name>K6WVF0_9MICO</name>
<proteinExistence type="predicted"/>
<protein>
    <recommendedName>
        <fullName evidence="1">Beta-lactamase class A catalytic domain-containing protein</fullName>
    </recommendedName>
</protein>
<dbReference type="EMBL" id="BAHD01000031">
    <property type="protein sequence ID" value="GAB96092.1"/>
    <property type="molecule type" value="Genomic_DNA"/>
</dbReference>
<dbReference type="eggNOG" id="COG2367">
    <property type="taxonomic scope" value="Bacteria"/>
</dbReference>
<sequence length="353" mass="36040">MVKGVGEPRRGAATGRVAASYRAVAGIGAVALVGALLTGAPAAAAAPVGTLNPATSTASAGESSDSEAAAKRLADRIRATLGSRAGQVSVVVHDRKSGTTVTHNGSLRVETASIVKVMILVAVIDHRRANGSGLTSSDRALARKMIRVSDNAAASTLLGRAGGKPALDRLAKRLGMKHTATSWSWGLTRTSAADQVRLVDAILDGKALPRDSDRDYVLGLMGDVVEEQAWGVGSVPASASAQVKNGWLPRGSTGWRINSIGHVSGSGRDYTMAMLSTRGRSMGSGVATLDRVSEVVFAGVTALGSEQGGTATNASAPMHATALADGEQPSAIPAGAPAWFDRPGTAFRPYPTR</sequence>
<comment type="caution">
    <text evidence="2">The sequence shown here is derived from an EMBL/GenBank/DDBJ whole genome shotgun (WGS) entry which is preliminary data.</text>
</comment>
<evidence type="ECO:0000259" key="1">
    <source>
        <dbReference type="Pfam" id="PF13354"/>
    </source>
</evidence>
<dbReference type="InterPro" id="IPR000871">
    <property type="entry name" value="Beta-lactam_class-A"/>
</dbReference>
<dbReference type="InterPro" id="IPR012338">
    <property type="entry name" value="Beta-lactam/transpept-like"/>
</dbReference>
<evidence type="ECO:0000313" key="3">
    <source>
        <dbReference type="Proteomes" id="UP000008366"/>
    </source>
</evidence>
<dbReference type="GO" id="GO:0008800">
    <property type="term" value="F:beta-lactamase activity"/>
    <property type="evidence" value="ECO:0007669"/>
    <property type="project" value="InterPro"/>
</dbReference>
<dbReference type="STRING" id="1184609.KILIM_031_00640"/>
<dbReference type="RefSeq" id="WP_006592624.1">
    <property type="nucleotide sequence ID" value="NZ_BAHD01000031.1"/>
</dbReference>
<feature type="domain" description="Beta-lactamase class A catalytic" evidence="1">
    <location>
        <begin position="139"/>
        <end position="275"/>
    </location>
</feature>
<dbReference type="Gene3D" id="3.40.710.10">
    <property type="entry name" value="DD-peptidase/beta-lactamase superfamily"/>
    <property type="match status" value="1"/>
</dbReference>
<accession>K6WVF0</accession>